<evidence type="ECO:0000313" key="12">
    <source>
        <dbReference type="EMBL" id="GHD38942.1"/>
    </source>
</evidence>
<dbReference type="InterPro" id="IPR003593">
    <property type="entry name" value="AAA+_ATPase"/>
</dbReference>
<comment type="caution">
    <text evidence="12">The sequence shown here is derived from an EMBL/GenBank/DDBJ whole genome shotgun (WGS) entry which is preliminary data.</text>
</comment>
<dbReference type="Gene3D" id="3.40.50.300">
    <property type="entry name" value="P-loop containing nucleotide triphosphate hydrolases"/>
    <property type="match status" value="1"/>
</dbReference>
<keyword evidence="4 9" id="KW-0963">Cytoplasm</keyword>
<evidence type="ECO:0000256" key="4">
    <source>
        <dbReference type="ARBA" id="ARBA00022490"/>
    </source>
</evidence>
<dbReference type="EMBL" id="BMZS01000001">
    <property type="protein sequence ID" value="GHD38942.1"/>
    <property type="molecule type" value="Genomic_DNA"/>
</dbReference>
<keyword evidence="9 10" id="KW-0742">SOS response</keyword>
<dbReference type="RefSeq" id="WP_189986884.1">
    <property type="nucleotide sequence ID" value="NZ_BMZS01000001.1"/>
</dbReference>
<dbReference type="GO" id="GO:0000731">
    <property type="term" value="P:DNA synthesis involved in DNA repair"/>
    <property type="evidence" value="ECO:0007669"/>
    <property type="project" value="TreeGrafter"/>
</dbReference>
<keyword evidence="7 9" id="KW-0067">ATP-binding</keyword>
<evidence type="ECO:0000256" key="10">
    <source>
        <dbReference type="RuleBase" id="RU000578"/>
    </source>
</evidence>
<dbReference type="Proteomes" id="UP000630353">
    <property type="component" value="Unassembled WGS sequence"/>
</dbReference>
<dbReference type="GO" id="GO:0005737">
    <property type="term" value="C:cytoplasm"/>
    <property type="evidence" value="ECO:0007669"/>
    <property type="project" value="UniProtKB-SubCell"/>
</dbReference>
<evidence type="ECO:0000313" key="13">
    <source>
        <dbReference type="Proteomes" id="UP000630353"/>
    </source>
</evidence>
<keyword evidence="9 10" id="KW-0227">DNA damage</keyword>
<evidence type="ECO:0000259" key="11">
    <source>
        <dbReference type="SMART" id="SM00382"/>
    </source>
</evidence>
<dbReference type="InterPro" id="IPR018078">
    <property type="entry name" value="DNA-binding_RecF_CS"/>
</dbReference>
<organism evidence="12 13">
    <name type="scientific">Thalassobaculum fulvum</name>
    <dbReference type="NCBI Taxonomy" id="1633335"/>
    <lineage>
        <taxon>Bacteria</taxon>
        <taxon>Pseudomonadati</taxon>
        <taxon>Pseudomonadota</taxon>
        <taxon>Alphaproteobacteria</taxon>
        <taxon>Rhodospirillales</taxon>
        <taxon>Thalassobaculaceae</taxon>
        <taxon>Thalassobaculum</taxon>
    </lineage>
</organism>
<dbReference type="InterPro" id="IPR003395">
    <property type="entry name" value="RecF/RecN/SMC_N"/>
</dbReference>
<dbReference type="SUPFAM" id="SSF52540">
    <property type="entry name" value="P-loop containing nucleoside triphosphate hydrolases"/>
    <property type="match status" value="1"/>
</dbReference>
<comment type="function">
    <text evidence="9 10">The RecF protein is involved in DNA metabolism; it is required for DNA replication and normal SOS inducibility. RecF binds preferentially to single-stranded, linear DNA. It also seems to bind ATP.</text>
</comment>
<keyword evidence="13" id="KW-1185">Reference proteome</keyword>
<accession>A0A918XN37</accession>
<comment type="similarity">
    <text evidence="2 9 10">Belongs to the RecF family.</text>
</comment>
<dbReference type="GO" id="GO:0009432">
    <property type="term" value="P:SOS response"/>
    <property type="evidence" value="ECO:0007669"/>
    <property type="project" value="UniProtKB-UniRule"/>
</dbReference>
<dbReference type="PROSITE" id="PS00618">
    <property type="entry name" value="RECF_2"/>
    <property type="match status" value="1"/>
</dbReference>
<reference evidence="12" key="2">
    <citation type="submission" date="2020-09" db="EMBL/GenBank/DDBJ databases">
        <authorList>
            <person name="Sun Q."/>
            <person name="Kim S."/>
        </authorList>
    </citation>
    <scope>NUCLEOTIDE SEQUENCE</scope>
    <source>
        <strain evidence="12">KCTC 42651</strain>
    </source>
</reference>
<evidence type="ECO:0000256" key="3">
    <source>
        <dbReference type="ARBA" id="ARBA00020170"/>
    </source>
</evidence>
<gene>
    <name evidence="9 12" type="primary">recF</name>
    <name evidence="12" type="ORF">GCM10017083_00270</name>
</gene>
<dbReference type="SMART" id="SM00382">
    <property type="entry name" value="AAA"/>
    <property type="match status" value="1"/>
</dbReference>
<evidence type="ECO:0000256" key="9">
    <source>
        <dbReference type="HAMAP-Rule" id="MF_00365"/>
    </source>
</evidence>
<keyword evidence="9 10" id="KW-0234">DNA repair</keyword>
<dbReference type="GO" id="GO:0003697">
    <property type="term" value="F:single-stranded DNA binding"/>
    <property type="evidence" value="ECO:0007669"/>
    <property type="project" value="UniProtKB-UniRule"/>
</dbReference>
<evidence type="ECO:0000256" key="7">
    <source>
        <dbReference type="ARBA" id="ARBA00022840"/>
    </source>
</evidence>
<keyword evidence="8 9" id="KW-0238">DNA-binding</keyword>
<dbReference type="InterPro" id="IPR027417">
    <property type="entry name" value="P-loop_NTPase"/>
</dbReference>
<reference evidence="12" key="1">
    <citation type="journal article" date="2014" name="Int. J. Syst. Evol. Microbiol.">
        <title>Complete genome sequence of Corynebacterium casei LMG S-19264T (=DSM 44701T), isolated from a smear-ripened cheese.</title>
        <authorList>
            <consortium name="US DOE Joint Genome Institute (JGI-PGF)"/>
            <person name="Walter F."/>
            <person name="Albersmeier A."/>
            <person name="Kalinowski J."/>
            <person name="Ruckert C."/>
        </authorList>
    </citation>
    <scope>NUCLEOTIDE SEQUENCE</scope>
    <source>
        <strain evidence="12">KCTC 42651</strain>
    </source>
</reference>
<evidence type="ECO:0000256" key="1">
    <source>
        <dbReference type="ARBA" id="ARBA00004496"/>
    </source>
</evidence>
<dbReference type="InterPro" id="IPR001238">
    <property type="entry name" value="DNA-binding_RecF"/>
</dbReference>
<protein>
    <recommendedName>
        <fullName evidence="3 9">DNA replication and repair protein RecF</fullName>
    </recommendedName>
</protein>
<feature type="domain" description="AAA+ ATPase" evidence="11">
    <location>
        <begin position="34"/>
        <end position="378"/>
    </location>
</feature>
<dbReference type="PANTHER" id="PTHR32182">
    <property type="entry name" value="DNA REPLICATION AND REPAIR PROTEIN RECF"/>
    <property type="match status" value="1"/>
</dbReference>
<sequence length="396" mass="42192">MAEPSAGPAPRRLAVRRLSLTRFRNYAAATLDVDGPAVVLAGPNGAGKTNLLEAVSFLAPGRGLRRARLSDVDRAVPGEPAPDTAWAVAARLDGKLGEVAIGTGRDPEAEGERRLVRIDGVPAKSQAALGDHVTVSWLTPAMDRLFLEGASGRRRFLDRLVFAFDPEHSTRVNGYEHAWRERNRLIRDAVRDPAWYAALEETLAASGVAVAAARAALVARLNRVCAGTEAPFPAAALRLDGTVDRWLEEAPALDVEERLRATLAAGRRPGAPEAEGPHRSDLAVRHVAKDMPAERCSTGEQKALLVGIVLAHARLQAVDEGAAPILLLDEVAAHLDDRRRAALFEAVLALGGQAWLTGTDRDVFAPIADRAQILEVTDGRLAPAGIVGFRGETSNG</sequence>
<name>A0A918XN37_9PROT</name>
<dbReference type="NCBIfam" id="TIGR00611">
    <property type="entry name" value="recf"/>
    <property type="match status" value="1"/>
</dbReference>
<dbReference type="PROSITE" id="PS00617">
    <property type="entry name" value="RECF_1"/>
    <property type="match status" value="1"/>
</dbReference>
<dbReference type="InterPro" id="IPR042174">
    <property type="entry name" value="RecF_2"/>
</dbReference>
<dbReference type="HAMAP" id="MF_00365">
    <property type="entry name" value="RecF"/>
    <property type="match status" value="1"/>
</dbReference>
<dbReference type="Pfam" id="PF02463">
    <property type="entry name" value="SMC_N"/>
    <property type="match status" value="1"/>
</dbReference>
<dbReference type="AlphaFoldDB" id="A0A918XN37"/>
<evidence type="ECO:0000256" key="8">
    <source>
        <dbReference type="ARBA" id="ARBA00023125"/>
    </source>
</evidence>
<dbReference type="Gene3D" id="1.20.1050.90">
    <property type="entry name" value="RecF/RecN/SMC, N-terminal domain"/>
    <property type="match status" value="1"/>
</dbReference>
<keyword evidence="6 9" id="KW-0547">Nucleotide-binding</keyword>
<evidence type="ECO:0000256" key="2">
    <source>
        <dbReference type="ARBA" id="ARBA00008016"/>
    </source>
</evidence>
<evidence type="ECO:0000256" key="6">
    <source>
        <dbReference type="ARBA" id="ARBA00022741"/>
    </source>
</evidence>
<dbReference type="GO" id="GO:0005524">
    <property type="term" value="F:ATP binding"/>
    <property type="evidence" value="ECO:0007669"/>
    <property type="project" value="UniProtKB-UniRule"/>
</dbReference>
<comment type="subcellular location">
    <subcellularLocation>
        <location evidence="1 9 10">Cytoplasm</location>
    </subcellularLocation>
</comment>
<keyword evidence="5 9" id="KW-0235">DNA replication</keyword>
<evidence type="ECO:0000256" key="5">
    <source>
        <dbReference type="ARBA" id="ARBA00022705"/>
    </source>
</evidence>
<dbReference type="GO" id="GO:0006260">
    <property type="term" value="P:DNA replication"/>
    <property type="evidence" value="ECO:0007669"/>
    <property type="project" value="UniProtKB-UniRule"/>
</dbReference>
<dbReference type="PANTHER" id="PTHR32182:SF0">
    <property type="entry name" value="DNA REPLICATION AND REPAIR PROTEIN RECF"/>
    <property type="match status" value="1"/>
</dbReference>
<dbReference type="GO" id="GO:0006302">
    <property type="term" value="P:double-strand break repair"/>
    <property type="evidence" value="ECO:0007669"/>
    <property type="project" value="TreeGrafter"/>
</dbReference>
<feature type="binding site" evidence="9">
    <location>
        <begin position="42"/>
        <end position="49"/>
    </location>
    <ligand>
        <name>ATP</name>
        <dbReference type="ChEBI" id="CHEBI:30616"/>
    </ligand>
</feature>
<proteinExistence type="inferred from homology"/>